<comment type="caution">
    <text evidence="14">The sequence shown here is derived from an EMBL/GenBank/DDBJ whole genome shotgun (WGS) entry which is preliminary data.</text>
</comment>
<evidence type="ECO:0000256" key="8">
    <source>
        <dbReference type="ARBA" id="ARBA00022833"/>
    </source>
</evidence>
<dbReference type="FunFam" id="3.40.50.620:FF:000009">
    <property type="entry name" value="Cysteine--tRNA ligase"/>
    <property type="match status" value="1"/>
</dbReference>
<comment type="catalytic activity">
    <reaction evidence="12">
        <text>tRNA(Cys) + L-cysteine + ATP = L-cysteinyl-tRNA(Cys) + AMP + diphosphate</text>
        <dbReference type="Rhea" id="RHEA:17773"/>
        <dbReference type="Rhea" id="RHEA-COMP:9661"/>
        <dbReference type="Rhea" id="RHEA-COMP:9679"/>
        <dbReference type="ChEBI" id="CHEBI:30616"/>
        <dbReference type="ChEBI" id="CHEBI:33019"/>
        <dbReference type="ChEBI" id="CHEBI:35235"/>
        <dbReference type="ChEBI" id="CHEBI:78442"/>
        <dbReference type="ChEBI" id="CHEBI:78517"/>
        <dbReference type="ChEBI" id="CHEBI:456215"/>
        <dbReference type="EC" id="6.1.1.16"/>
    </reaction>
</comment>
<dbReference type="SUPFAM" id="SSF52374">
    <property type="entry name" value="Nucleotidylyl transferase"/>
    <property type="match status" value="1"/>
</dbReference>
<dbReference type="Pfam" id="PF23493">
    <property type="entry name" value="CysS_C"/>
    <property type="match status" value="1"/>
</dbReference>
<evidence type="ECO:0000259" key="13">
    <source>
        <dbReference type="SMART" id="SM00840"/>
    </source>
</evidence>
<keyword evidence="9 12" id="KW-0067">ATP-binding</keyword>
<dbReference type="InterPro" id="IPR056411">
    <property type="entry name" value="CysS_C"/>
</dbReference>
<dbReference type="EMBL" id="QDDL01000001">
    <property type="protein sequence ID" value="PVZ71663.1"/>
    <property type="molecule type" value="Genomic_DNA"/>
</dbReference>
<dbReference type="CDD" id="cd00672">
    <property type="entry name" value="CysRS_core"/>
    <property type="match status" value="1"/>
</dbReference>
<feature type="binding site" evidence="12">
    <location>
        <position position="269"/>
    </location>
    <ligand>
        <name>ATP</name>
        <dbReference type="ChEBI" id="CHEBI:30616"/>
    </ligand>
</feature>
<keyword evidence="15" id="KW-1185">Reference proteome</keyword>
<dbReference type="Pfam" id="PF09190">
    <property type="entry name" value="DALR_2"/>
    <property type="match status" value="1"/>
</dbReference>
<gene>
    <name evidence="12" type="primary">cysS</name>
    <name evidence="14" type="ORF">DC094_01145</name>
</gene>
<evidence type="ECO:0000256" key="10">
    <source>
        <dbReference type="ARBA" id="ARBA00022917"/>
    </source>
</evidence>
<keyword evidence="8 12" id="KW-0862">Zinc</keyword>
<dbReference type="HAMAP" id="MF_00041">
    <property type="entry name" value="Cys_tRNA_synth"/>
    <property type="match status" value="1"/>
</dbReference>
<keyword evidence="6 12" id="KW-0479">Metal-binding</keyword>
<dbReference type="SUPFAM" id="SSF47323">
    <property type="entry name" value="Anticodon-binding domain of a subclass of class I aminoacyl-tRNA synthetases"/>
    <property type="match status" value="1"/>
</dbReference>
<dbReference type="CDD" id="cd07963">
    <property type="entry name" value="Anticodon_Ia_Cys"/>
    <property type="match status" value="1"/>
</dbReference>
<evidence type="ECO:0000256" key="4">
    <source>
        <dbReference type="ARBA" id="ARBA00022490"/>
    </source>
</evidence>
<keyword evidence="11 12" id="KW-0030">Aminoacyl-tRNA synthetase</keyword>
<sequence length="457" mass="51374">MLKIYNTLSQQKETFTPLVAGQVSMYVCGMTVYDLCHIGHARVMVAFDVVSRYLRSSGYQVKYIRNITDIDDKIIRRANENGETFENLTERMIGEMWQDAETLGVLPPDEEPRATSHIDGILQMIQELIDLGYAYAVDNGDVYYRVRKFEGYGKLSGKILDELQSGARIQVGELKEDPLDFVLWKAAKPGEPAWKSPWGEGRPGWHIECSVMSRCCLGKTFDIHGGGPDLKFPHHENEIAQSEAANGEKFVNTWMHAGAVRVNNEKMSKSLGNFFTIREVLAQYDPEVVRYLLIGSQYRSPINYSVDALVEARDKLERLYTALRATPIAEQPAKGEWRERFTKAMDDDFNTPEALAGLFELVREINRGKQAGQDVSALAAELIAQGEMLGILQQDPDVFLQGGSNGDESAQIEVLIQQRADAKASKNWADADRIRDQLKEMNVVLDDGPQGTTWRKG</sequence>
<dbReference type="InterPro" id="IPR015273">
    <property type="entry name" value="Cys-tRNA-synt_Ia_DALR"/>
</dbReference>
<comment type="subunit">
    <text evidence="3 12">Monomer.</text>
</comment>
<evidence type="ECO:0000256" key="3">
    <source>
        <dbReference type="ARBA" id="ARBA00011245"/>
    </source>
</evidence>
<dbReference type="Proteomes" id="UP000244906">
    <property type="component" value="Unassembled WGS sequence"/>
</dbReference>
<comment type="subcellular location">
    <subcellularLocation>
        <location evidence="1 12">Cytoplasm</location>
    </subcellularLocation>
</comment>
<feature type="binding site" evidence="12">
    <location>
        <position position="28"/>
    </location>
    <ligand>
        <name>Zn(2+)</name>
        <dbReference type="ChEBI" id="CHEBI:29105"/>
    </ligand>
</feature>
<dbReference type="PANTHER" id="PTHR10890">
    <property type="entry name" value="CYSTEINYL-TRNA SYNTHETASE"/>
    <property type="match status" value="1"/>
</dbReference>
<dbReference type="InterPro" id="IPR015803">
    <property type="entry name" value="Cys-tRNA-ligase"/>
</dbReference>
<dbReference type="InterPro" id="IPR014729">
    <property type="entry name" value="Rossmann-like_a/b/a_fold"/>
</dbReference>
<evidence type="ECO:0000256" key="6">
    <source>
        <dbReference type="ARBA" id="ARBA00022723"/>
    </source>
</evidence>
<evidence type="ECO:0000256" key="9">
    <source>
        <dbReference type="ARBA" id="ARBA00022840"/>
    </source>
</evidence>
<keyword evidence="4 12" id="KW-0963">Cytoplasm</keyword>
<feature type="binding site" evidence="12">
    <location>
        <position position="238"/>
    </location>
    <ligand>
        <name>Zn(2+)</name>
        <dbReference type="ChEBI" id="CHEBI:29105"/>
    </ligand>
</feature>
<keyword evidence="10 12" id="KW-0648">Protein biosynthesis</keyword>
<evidence type="ECO:0000256" key="7">
    <source>
        <dbReference type="ARBA" id="ARBA00022741"/>
    </source>
</evidence>
<dbReference type="Pfam" id="PF01406">
    <property type="entry name" value="tRNA-synt_1e"/>
    <property type="match status" value="1"/>
</dbReference>
<comment type="cofactor">
    <cofactor evidence="12">
        <name>Zn(2+)</name>
        <dbReference type="ChEBI" id="CHEBI:29105"/>
    </cofactor>
    <text evidence="12">Binds 1 zinc ion per subunit.</text>
</comment>
<dbReference type="RefSeq" id="WP_116685252.1">
    <property type="nucleotide sequence ID" value="NZ_CAWNYD010000001.1"/>
</dbReference>
<feature type="domain" description="Cysteinyl-tRNA synthetase class Ia DALR" evidence="13">
    <location>
        <begin position="340"/>
        <end position="400"/>
    </location>
</feature>
<evidence type="ECO:0000313" key="14">
    <source>
        <dbReference type="EMBL" id="PVZ71663.1"/>
    </source>
</evidence>
<dbReference type="AlphaFoldDB" id="A0A2V1GZP2"/>
<evidence type="ECO:0000256" key="2">
    <source>
        <dbReference type="ARBA" id="ARBA00005594"/>
    </source>
</evidence>
<reference evidence="14 15" key="1">
    <citation type="submission" date="2018-04" db="EMBL/GenBank/DDBJ databases">
        <title>Thalassorhabdus spongiae gen. nov., sp. nov., isolated from a marine sponge in South-West Iceland.</title>
        <authorList>
            <person name="Knobloch S."/>
            <person name="Daussin A."/>
            <person name="Johannsson R."/>
            <person name="Marteinsson V.T."/>
        </authorList>
    </citation>
    <scope>NUCLEOTIDE SEQUENCE [LARGE SCALE GENOMIC DNA]</scope>
    <source>
        <strain evidence="14 15">Hp12</strain>
    </source>
</reference>
<dbReference type="PANTHER" id="PTHR10890:SF3">
    <property type="entry name" value="CYSTEINE--TRNA LIGASE, CYTOPLASMIC"/>
    <property type="match status" value="1"/>
</dbReference>
<evidence type="ECO:0000313" key="15">
    <source>
        <dbReference type="Proteomes" id="UP000244906"/>
    </source>
</evidence>
<dbReference type="SMART" id="SM00840">
    <property type="entry name" value="DALR_2"/>
    <property type="match status" value="1"/>
</dbReference>
<dbReference type="GO" id="GO:0005829">
    <property type="term" value="C:cytosol"/>
    <property type="evidence" value="ECO:0007669"/>
    <property type="project" value="TreeGrafter"/>
</dbReference>
<dbReference type="GO" id="GO:0008270">
    <property type="term" value="F:zinc ion binding"/>
    <property type="evidence" value="ECO:0007669"/>
    <property type="project" value="UniProtKB-UniRule"/>
</dbReference>
<feature type="short sequence motif" description="'HIGH' region" evidence="12">
    <location>
        <begin position="30"/>
        <end position="40"/>
    </location>
</feature>
<feature type="binding site" evidence="12">
    <location>
        <position position="234"/>
    </location>
    <ligand>
        <name>Zn(2+)</name>
        <dbReference type="ChEBI" id="CHEBI:29105"/>
    </ligand>
</feature>
<evidence type="ECO:0000256" key="1">
    <source>
        <dbReference type="ARBA" id="ARBA00004496"/>
    </source>
</evidence>
<keyword evidence="5 12" id="KW-0436">Ligase</keyword>
<dbReference type="GO" id="GO:0005524">
    <property type="term" value="F:ATP binding"/>
    <property type="evidence" value="ECO:0007669"/>
    <property type="project" value="UniProtKB-UniRule"/>
</dbReference>
<dbReference type="GO" id="GO:0006423">
    <property type="term" value="P:cysteinyl-tRNA aminoacylation"/>
    <property type="evidence" value="ECO:0007669"/>
    <property type="project" value="UniProtKB-UniRule"/>
</dbReference>
<name>A0A2V1GZP2_9GAMM</name>
<evidence type="ECO:0000256" key="5">
    <source>
        <dbReference type="ARBA" id="ARBA00022598"/>
    </source>
</evidence>
<evidence type="ECO:0000256" key="11">
    <source>
        <dbReference type="ARBA" id="ARBA00023146"/>
    </source>
</evidence>
<keyword evidence="7 12" id="KW-0547">Nucleotide-binding</keyword>
<comment type="similarity">
    <text evidence="2 12">Belongs to the class-I aminoacyl-tRNA synthetase family.</text>
</comment>
<feature type="short sequence motif" description="'KMSKS' region" evidence="12">
    <location>
        <begin position="266"/>
        <end position="270"/>
    </location>
</feature>
<evidence type="ECO:0000256" key="12">
    <source>
        <dbReference type="HAMAP-Rule" id="MF_00041"/>
    </source>
</evidence>
<organism evidence="14 15">
    <name type="scientific">Pelagibaculum spongiae</name>
    <dbReference type="NCBI Taxonomy" id="2080658"/>
    <lineage>
        <taxon>Bacteria</taxon>
        <taxon>Pseudomonadati</taxon>
        <taxon>Pseudomonadota</taxon>
        <taxon>Gammaproteobacteria</taxon>
        <taxon>Oceanospirillales</taxon>
        <taxon>Pelagibaculum</taxon>
    </lineage>
</organism>
<dbReference type="PRINTS" id="PR00983">
    <property type="entry name" value="TRNASYNTHCYS"/>
</dbReference>
<dbReference type="Gene3D" id="3.40.50.620">
    <property type="entry name" value="HUPs"/>
    <property type="match status" value="1"/>
</dbReference>
<dbReference type="InterPro" id="IPR024909">
    <property type="entry name" value="Cys-tRNA/MSH_ligase"/>
</dbReference>
<dbReference type="InterPro" id="IPR009080">
    <property type="entry name" value="tRNAsynth_Ia_anticodon-bd"/>
</dbReference>
<dbReference type="OrthoDB" id="9815130at2"/>
<proteinExistence type="inferred from homology"/>
<accession>A0A2V1GZP2</accession>
<feature type="binding site" evidence="12">
    <location>
        <position position="209"/>
    </location>
    <ligand>
        <name>Zn(2+)</name>
        <dbReference type="ChEBI" id="CHEBI:29105"/>
    </ligand>
</feature>
<dbReference type="GO" id="GO:0004817">
    <property type="term" value="F:cysteine-tRNA ligase activity"/>
    <property type="evidence" value="ECO:0007669"/>
    <property type="project" value="UniProtKB-UniRule"/>
</dbReference>
<dbReference type="InterPro" id="IPR032678">
    <property type="entry name" value="tRNA-synt_1_cat_dom"/>
</dbReference>
<dbReference type="NCBIfam" id="TIGR00435">
    <property type="entry name" value="cysS"/>
    <property type="match status" value="1"/>
</dbReference>
<dbReference type="Gene3D" id="1.20.120.1910">
    <property type="entry name" value="Cysteine-tRNA ligase, C-terminal anti-codon recognition domain"/>
    <property type="match status" value="1"/>
</dbReference>
<protein>
    <recommendedName>
        <fullName evidence="12">Cysteine--tRNA ligase</fullName>
        <ecNumber evidence="12">6.1.1.16</ecNumber>
    </recommendedName>
    <alternativeName>
        <fullName evidence="12">Cysteinyl-tRNA synthetase</fullName>
        <shortName evidence="12">CysRS</shortName>
    </alternativeName>
</protein>
<dbReference type="EC" id="6.1.1.16" evidence="12"/>